<name>A0A2T5KF19_9RHOB</name>
<organism evidence="1 2">
    <name type="scientific">Cereibacter azotoformans</name>
    <dbReference type="NCBI Taxonomy" id="43057"/>
    <lineage>
        <taxon>Bacteria</taxon>
        <taxon>Pseudomonadati</taxon>
        <taxon>Pseudomonadota</taxon>
        <taxon>Alphaproteobacteria</taxon>
        <taxon>Rhodobacterales</taxon>
        <taxon>Paracoccaceae</taxon>
        <taxon>Cereibacter</taxon>
    </lineage>
</organism>
<protein>
    <submittedName>
        <fullName evidence="1">Threonine kinase</fullName>
    </submittedName>
</protein>
<keyword evidence="2" id="KW-1185">Reference proteome</keyword>
<dbReference type="Proteomes" id="UP000244060">
    <property type="component" value="Unassembled WGS sequence"/>
</dbReference>
<dbReference type="RefSeq" id="WP_108220103.1">
    <property type="nucleotide sequence ID" value="NZ_CP090021.1"/>
</dbReference>
<dbReference type="AlphaFoldDB" id="A0A2T5KF19"/>
<sequence>MIETRVEADAAEGFAQVAGHLGEFLQGRLGPSGPLALVTLPCPALRAEAVRRPGPLALEQPGARMLTLPALRRLLAAAEGAEGRFRLVLDLPPGGGAGASTAARVAILRAAGVTDTGTLARACLASEGASDPLMFERPERLLWASREGRVLADLRPLPRMDLVGGFFGASQRTDPADLSFPDIADLVAGWATADLPGLARLATLSARRCLALRGPADDPTEALAARLGALGWAIGHTGPARALIFPPGAVPPAAGGALQAAGFSRITRFRIGGA</sequence>
<evidence type="ECO:0000313" key="2">
    <source>
        <dbReference type="Proteomes" id="UP000244060"/>
    </source>
</evidence>
<gene>
    <name evidence="1" type="ORF">C8J28_101297</name>
</gene>
<keyword evidence="1" id="KW-0808">Transferase</keyword>
<keyword evidence="1" id="KW-0418">Kinase</keyword>
<dbReference type="OrthoDB" id="7687262at2"/>
<reference evidence="1 2" key="1">
    <citation type="submission" date="2018-04" db="EMBL/GenBank/DDBJ databases">
        <title>Genomic Encyclopedia of Type Strains, Phase III (KMG-III): the genomes of soil and plant-associated and newly described type strains.</title>
        <authorList>
            <person name="Whitman W."/>
        </authorList>
    </citation>
    <scope>NUCLEOTIDE SEQUENCE [LARGE SCALE GENOMIC DNA]</scope>
    <source>
        <strain evidence="1 2">KA25</strain>
    </source>
</reference>
<evidence type="ECO:0000313" key="1">
    <source>
        <dbReference type="EMBL" id="PTR20976.1"/>
    </source>
</evidence>
<dbReference type="EMBL" id="QAOT01000001">
    <property type="protein sequence ID" value="PTR20976.1"/>
    <property type="molecule type" value="Genomic_DNA"/>
</dbReference>
<proteinExistence type="predicted"/>
<accession>A0A2T5KF19</accession>
<dbReference type="GO" id="GO:0016301">
    <property type="term" value="F:kinase activity"/>
    <property type="evidence" value="ECO:0007669"/>
    <property type="project" value="UniProtKB-KW"/>
</dbReference>
<comment type="caution">
    <text evidence="1">The sequence shown here is derived from an EMBL/GenBank/DDBJ whole genome shotgun (WGS) entry which is preliminary data.</text>
</comment>